<feature type="non-terminal residue" evidence="1">
    <location>
        <position position="140"/>
    </location>
</feature>
<accession>T0ZEJ8</accession>
<dbReference type="EMBL" id="AUZY01012905">
    <property type="protein sequence ID" value="EQD27274.1"/>
    <property type="molecule type" value="Genomic_DNA"/>
</dbReference>
<dbReference type="GO" id="GO:0010411">
    <property type="term" value="P:xyloglucan metabolic process"/>
    <property type="evidence" value="ECO:0007669"/>
    <property type="project" value="TreeGrafter"/>
</dbReference>
<keyword evidence="1" id="KW-0378">Hydrolase</keyword>
<sequence length="140" mass="15588">MLKSMASTLWIGTRKGAFALRPDARRRGWRLSGPQFLGHIIHHIVQDPREPRVLLMAAKTGHLGPTVYRSTDRGRTWREAVQPPAFRKAVDGEDARAVQRVFWLSPGHASERGRWYAGSSPAGLFSSDDGGARWEPVAGF</sequence>
<dbReference type="Gene3D" id="2.130.10.10">
    <property type="entry name" value="YVTN repeat-like/Quinoprotein amine dehydrogenase"/>
    <property type="match status" value="1"/>
</dbReference>
<dbReference type="SUPFAM" id="SSF110296">
    <property type="entry name" value="Oligoxyloglucan reducing end-specific cellobiohydrolase"/>
    <property type="match status" value="1"/>
</dbReference>
<organism evidence="1">
    <name type="scientific">mine drainage metagenome</name>
    <dbReference type="NCBI Taxonomy" id="410659"/>
    <lineage>
        <taxon>unclassified sequences</taxon>
        <taxon>metagenomes</taxon>
        <taxon>ecological metagenomes</taxon>
    </lineage>
</organism>
<dbReference type="PANTHER" id="PTHR43739">
    <property type="entry name" value="XYLOGLUCANASE (EUROFUNG)"/>
    <property type="match status" value="1"/>
</dbReference>
<dbReference type="InterPro" id="IPR052025">
    <property type="entry name" value="Xyloglucanase_GH74"/>
</dbReference>
<gene>
    <name evidence="1" type="ORF">B1B_19217</name>
</gene>
<name>T0ZEJ8_9ZZZZ</name>
<proteinExistence type="predicted"/>
<dbReference type="PANTHER" id="PTHR43739:SF5">
    <property type="entry name" value="EXO-ALPHA-SIALIDASE"/>
    <property type="match status" value="1"/>
</dbReference>
<protein>
    <submittedName>
        <fullName evidence="1">BNR repeat-containing glycosyl hydrolase</fullName>
    </submittedName>
</protein>
<dbReference type="AlphaFoldDB" id="T0ZEJ8"/>
<reference evidence="1" key="2">
    <citation type="journal article" date="2014" name="ISME J.">
        <title>Microbial stratification in low pH oxic and suboxic macroscopic growths along an acid mine drainage.</title>
        <authorList>
            <person name="Mendez-Garcia C."/>
            <person name="Mesa V."/>
            <person name="Sprenger R.R."/>
            <person name="Richter M."/>
            <person name="Diez M.S."/>
            <person name="Solano J."/>
            <person name="Bargiela R."/>
            <person name="Golyshina O.V."/>
            <person name="Manteca A."/>
            <person name="Ramos J.L."/>
            <person name="Gallego J.R."/>
            <person name="Llorente I."/>
            <person name="Martins Dos Santos V.A."/>
            <person name="Jensen O.N."/>
            <person name="Pelaez A.I."/>
            <person name="Sanchez J."/>
            <person name="Ferrer M."/>
        </authorList>
    </citation>
    <scope>NUCLEOTIDE SEQUENCE</scope>
</reference>
<reference evidence="1" key="1">
    <citation type="submission" date="2013-08" db="EMBL/GenBank/DDBJ databases">
        <authorList>
            <person name="Mendez C."/>
            <person name="Richter M."/>
            <person name="Ferrer M."/>
            <person name="Sanchez J."/>
        </authorList>
    </citation>
    <scope>NUCLEOTIDE SEQUENCE</scope>
</reference>
<evidence type="ECO:0000313" key="1">
    <source>
        <dbReference type="EMBL" id="EQD27274.1"/>
    </source>
</evidence>
<dbReference type="CDD" id="cd15482">
    <property type="entry name" value="Sialidase_non-viral"/>
    <property type="match status" value="1"/>
</dbReference>
<comment type="caution">
    <text evidence="1">The sequence shown here is derived from an EMBL/GenBank/DDBJ whole genome shotgun (WGS) entry which is preliminary data.</text>
</comment>
<dbReference type="GO" id="GO:0016787">
    <property type="term" value="F:hydrolase activity"/>
    <property type="evidence" value="ECO:0007669"/>
    <property type="project" value="UniProtKB-KW"/>
</dbReference>
<dbReference type="InterPro" id="IPR015943">
    <property type="entry name" value="WD40/YVTN_repeat-like_dom_sf"/>
</dbReference>